<comment type="caution">
    <text evidence="2">The sequence shown here is derived from an EMBL/GenBank/DDBJ whole genome shotgun (WGS) entry which is preliminary data.</text>
</comment>
<dbReference type="RefSeq" id="WP_134170295.1">
    <property type="nucleotide sequence ID" value="NZ_SODD01000030.1"/>
</dbReference>
<organism evidence="2 3">
    <name type="scientific">Breznakia blatticola</name>
    <dbReference type="NCBI Taxonomy" id="1754012"/>
    <lineage>
        <taxon>Bacteria</taxon>
        <taxon>Bacillati</taxon>
        <taxon>Bacillota</taxon>
        <taxon>Erysipelotrichia</taxon>
        <taxon>Erysipelotrichales</taxon>
        <taxon>Erysipelotrichaceae</taxon>
        <taxon>Breznakia</taxon>
    </lineage>
</organism>
<dbReference type="InterPro" id="IPR052200">
    <property type="entry name" value="Protoporphyrinogen_IX_DH"/>
</dbReference>
<accession>A0A4R7ZF35</accession>
<dbReference type="GO" id="GO:0070819">
    <property type="term" value="F:menaquinone-dependent protoporphyrinogen oxidase activity"/>
    <property type="evidence" value="ECO:0007669"/>
    <property type="project" value="TreeGrafter"/>
</dbReference>
<dbReference type="Proteomes" id="UP000294743">
    <property type="component" value="Unassembled WGS sequence"/>
</dbReference>
<evidence type="ECO:0000259" key="1">
    <source>
        <dbReference type="Pfam" id="PF12724"/>
    </source>
</evidence>
<sequence length="175" mass="19839">MSKGIVLYKSKYGATKQYATWLAEMTGFDLVEISKANIHDVETYNTIILCGGVYASSIAGLSFLKKHAKALHGKKIVILAVGATPYEEHVLDTIREHNLKHELKDLPLFYAHGVFDENKMSFRDRTLIKMLRKSLKKKDPSTYTTLEQTIMSVNQQEANNIQKEYLAPLIAYLSK</sequence>
<dbReference type="PANTHER" id="PTHR38030">
    <property type="entry name" value="PROTOPORPHYRINOGEN IX DEHYDROGENASE [MENAQUINONE]"/>
    <property type="match status" value="1"/>
</dbReference>
<gene>
    <name evidence="2" type="ORF">EDD63_13011</name>
</gene>
<dbReference type="OrthoDB" id="2146857at2"/>
<reference evidence="2 3" key="1">
    <citation type="submission" date="2019-03" db="EMBL/GenBank/DDBJ databases">
        <title>Genomic Encyclopedia of Type Strains, Phase IV (KMG-IV): sequencing the most valuable type-strain genomes for metagenomic binning, comparative biology and taxonomic classification.</title>
        <authorList>
            <person name="Goeker M."/>
        </authorList>
    </citation>
    <scope>NUCLEOTIDE SEQUENCE [LARGE SCALE GENOMIC DNA]</scope>
    <source>
        <strain evidence="2 3">DSM 28867</strain>
    </source>
</reference>
<proteinExistence type="predicted"/>
<feature type="domain" description="Flavodoxin" evidence="1">
    <location>
        <begin position="5"/>
        <end position="139"/>
    </location>
</feature>
<dbReference type="EMBL" id="SODD01000030">
    <property type="protein sequence ID" value="TDW14818.1"/>
    <property type="molecule type" value="Genomic_DNA"/>
</dbReference>
<protein>
    <submittedName>
        <fullName evidence="2">Menaquinone-dependent protoporphyrinogen IX oxidase</fullName>
    </submittedName>
</protein>
<evidence type="ECO:0000313" key="3">
    <source>
        <dbReference type="Proteomes" id="UP000294743"/>
    </source>
</evidence>
<dbReference type="InterPro" id="IPR029039">
    <property type="entry name" value="Flavoprotein-like_sf"/>
</dbReference>
<dbReference type="SUPFAM" id="SSF52218">
    <property type="entry name" value="Flavoproteins"/>
    <property type="match status" value="1"/>
</dbReference>
<dbReference type="GO" id="GO:0010181">
    <property type="term" value="F:FMN binding"/>
    <property type="evidence" value="ECO:0007669"/>
    <property type="project" value="TreeGrafter"/>
</dbReference>
<dbReference type="Gene3D" id="3.40.50.360">
    <property type="match status" value="1"/>
</dbReference>
<dbReference type="InterPro" id="IPR026816">
    <property type="entry name" value="Flavodoxin_dom"/>
</dbReference>
<name>A0A4R7ZF35_9FIRM</name>
<dbReference type="GO" id="GO:0006783">
    <property type="term" value="P:heme biosynthetic process"/>
    <property type="evidence" value="ECO:0007669"/>
    <property type="project" value="TreeGrafter"/>
</dbReference>
<dbReference type="Pfam" id="PF12724">
    <property type="entry name" value="Flavodoxin_5"/>
    <property type="match status" value="1"/>
</dbReference>
<dbReference type="AlphaFoldDB" id="A0A4R7ZF35"/>
<evidence type="ECO:0000313" key="2">
    <source>
        <dbReference type="EMBL" id="TDW14818.1"/>
    </source>
</evidence>
<dbReference type="PANTHER" id="PTHR38030:SF2">
    <property type="entry name" value="PROTOPORPHYRINOGEN IX DEHYDROGENASE [QUINONE]"/>
    <property type="match status" value="1"/>
</dbReference>
<keyword evidence="3" id="KW-1185">Reference proteome</keyword>